<evidence type="ECO:0000256" key="1">
    <source>
        <dbReference type="SAM" id="MobiDB-lite"/>
    </source>
</evidence>
<proteinExistence type="predicted"/>
<reference evidence="3" key="3">
    <citation type="submission" date="2025-09" db="UniProtKB">
        <authorList>
            <consortium name="Ensembl"/>
        </authorList>
    </citation>
    <scope>IDENTIFICATION</scope>
</reference>
<evidence type="ECO:0000313" key="3">
    <source>
        <dbReference type="Ensembl" id="ENSPLOP00000005432.1"/>
    </source>
</evidence>
<dbReference type="Ensembl" id="ENSPLOT00000006008.1">
    <property type="protein sequence ID" value="ENSPLOP00000005432.1"/>
    <property type="gene ID" value="ENSPLOG00000003986.1"/>
</dbReference>
<reference evidence="3" key="2">
    <citation type="submission" date="2025-08" db="UniProtKB">
        <authorList>
            <consortium name="Ensembl"/>
        </authorList>
    </citation>
    <scope>IDENTIFICATION</scope>
</reference>
<feature type="region of interest" description="Disordered" evidence="1">
    <location>
        <begin position="47"/>
        <end position="70"/>
    </location>
</feature>
<feature type="chain" id="PRO_5034100845" evidence="2">
    <location>
        <begin position="21"/>
        <end position="70"/>
    </location>
</feature>
<dbReference type="GeneTree" id="ENSGT00990000208225"/>
<dbReference type="AlphaFoldDB" id="A0A8C8WKK9"/>
<evidence type="ECO:0000256" key="2">
    <source>
        <dbReference type="SAM" id="SignalP"/>
    </source>
</evidence>
<keyword evidence="4" id="KW-1185">Reference proteome</keyword>
<evidence type="ECO:0000313" key="4">
    <source>
        <dbReference type="Proteomes" id="UP000694399"/>
    </source>
</evidence>
<organism evidence="3 4">
    <name type="scientific">Panthera leo</name>
    <name type="common">Lion</name>
    <dbReference type="NCBI Taxonomy" id="9689"/>
    <lineage>
        <taxon>Eukaryota</taxon>
        <taxon>Metazoa</taxon>
        <taxon>Chordata</taxon>
        <taxon>Craniata</taxon>
        <taxon>Vertebrata</taxon>
        <taxon>Euteleostomi</taxon>
        <taxon>Mammalia</taxon>
        <taxon>Eutheria</taxon>
        <taxon>Laurasiatheria</taxon>
        <taxon>Carnivora</taxon>
        <taxon>Feliformia</taxon>
        <taxon>Felidae</taxon>
        <taxon>Pantherinae</taxon>
        <taxon>Panthera</taxon>
    </lineage>
</organism>
<dbReference type="OMA" id="FPGPLCL"/>
<accession>A0A8C8WKK9</accession>
<dbReference type="Proteomes" id="UP000694399">
    <property type="component" value="Chromosome A1"/>
</dbReference>
<name>A0A8C8WKK9_PANLE</name>
<reference evidence="3" key="1">
    <citation type="journal article" date="2019" name="bioRxiv">
        <title>Long live the king: chromosome-level assembly of the lion (Panthera leo) using linked-read, Hi-C, and long read data.</title>
        <authorList>
            <person name="Armstrong E.E."/>
            <person name="Taylor R.W."/>
            <person name="Miller D.E."/>
            <person name="Kaelin C."/>
            <person name="Barsh G."/>
            <person name="Hadly E.A."/>
            <person name="Petrov D."/>
        </authorList>
    </citation>
    <scope>NUCLEOTIDE SEQUENCE [LARGE SCALE GENOMIC DNA]</scope>
</reference>
<feature type="signal peptide" evidence="2">
    <location>
        <begin position="1"/>
        <end position="20"/>
    </location>
</feature>
<feature type="compositionally biased region" description="Basic residues" evidence="1">
    <location>
        <begin position="61"/>
        <end position="70"/>
    </location>
</feature>
<sequence>VAAPAARVLLGVACAALTSTFPGPLCLAVEGAPRGLGSGRLPRAVPRVPAGLGSRAPSSRTARRAQSRCL</sequence>
<protein>
    <submittedName>
        <fullName evidence="3">Uncharacterized protein</fullName>
    </submittedName>
</protein>
<keyword evidence="2" id="KW-0732">Signal</keyword>